<dbReference type="EMBL" id="FUWR01000006">
    <property type="protein sequence ID" value="SJZ73700.1"/>
    <property type="molecule type" value="Genomic_DNA"/>
</dbReference>
<comment type="caution">
    <text evidence="2">Lacks conserved residue(s) required for the propagation of feature annotation.</text>
</comment>
<organism evidence="4 5">
    <name type="scientific">Trichlorobacter thiogenes</name>
    <dbReference type="NCBI Taxonomy" id="115783"/>
    <lineage>
        <taxon>Bacteria</taxon>
        <taxon>Pseudomonadati</taxon>
        <taxon>Thermodesulfobacteriota</taxon>
        <taxon>Desulfuromonadia</taxon>
        <taxon>Geobacterales</taxon>
        <taxon>Geobacteraceae</taxon>
        <taxon>Trichlorobacter</taxon>
    </lineage>
</organism>
<accession>A0A1T4N2V5</accession>
<dbReference type="PANTHER" id="PTHR44591">
    <property type="entry name" value="STRESS RESPONSE REGULATOR PROTEIN 1"/>
    <property type="match status" value="1"/>
</dbReference>
<proteinExistence type="predicted"/>
<protein>
    <submittedName>
        <fullName evidence="4">Response regulator receiver domain-containing protein</fullName>
    </submittedName>
</protein>
<feature type="domain" description="Response regulatory" evidence="3">
    <location>
        <begin position="3"/>
        <end position="117"/>
    </location>
</feature>
<dbReference type="PANTHER" id="PTHR44591:SF20">
    <property type="entry name" value="PROTEIN PILH"/>
    <property type="match status" value="1"/>
</dbReference>
<dbReference type="STRING" id="115783.SAMN02745119_01502"/>
<dbReference type="GO" id="GO:0000160">
    <property type="term" value="P:phosphorelay signal transduction system"/>
    <property type="evidence" value="ECO:0007669"/>
    <property type="project" value="InterPro"/>
</dbReference>
<keyword evidence="1" id="KW-0597">Phosphoprotein</keyword>
<dbReference type="Gene3D" id="3.40.50.2300">
    <property type="match status" value="1"/>
</dbReference>
<evidence type="ECO:0000313" key="4">
    <source>
        <dbReference type="EMBL" id="SJZ73700.1"/>
    </source>
</evidence>
<reference evidence="5" key="1">
    <citation type="submission" date="2017-02" db="EMBL/GenBank/DDBJ databases">
        <authorList>
            <person name="Varghese N."/>
            <person name="Submissions S."/>
        </authorList>
    </citation>
    <scope>NUCLEOTIDE SEQUENCE [LARGE SCALE GENOMIC DNA]</scope>
    <source>
        <strain evidence="5">ATCC BAA-34</strain>
    </source>
</reference>
<evidence type="ECO:0000259" key="3">
    <source>
        <dbReference type="PROSITE" id="PS50110"/>
    </source>
</evidence>
<sequence>MNRILIAEEHPESRKVMADLCMEAGYNVTVTTTAAAVLQGILKKTAQVILLGSSFDELAATDLIPLFKKCCRNLTIILVSNEASLPVIRKMRNEGIFYHLLRPVLPEDREELKQVINCALHQPKRCYC</sequence>
<dbReference type="SUPFAM" id="SSF52172">
    <property type="entry name" value="CheY-like"/>
    <property type="match status" value="1"/>
</dbReference>
<dbReference type="InterPro" id="IPR011006">
    <property type="entry name" value="CheY-like_superfamily"/>
</dbReference>
<name>A0A1T4N2V5_9BACT</name>
<dbReference type="SMART" id="SM00448">
    <property type="entry name" value="REC"/>
    <property type="match status" value="1"/>
</dbReference>
<evidence type="ECO:0000256" key="1">
    <source>
        <dbReference type="ARBA" id="ARBA00022553"/>
    </source>
</evidence>
<evidence type="ECO:0000313" key="5">
    <source>
        <dbReference type="Proteomes" id="UP000190102"/>
    </source>
</evidence>
<gene>
    <name evidence="4" type="ORF">SAMN02745119_01502</name>
</gene>
<dbReference type="OrthoDB" id="5405544at2"/>
<evidence type="ECO:0000256" key="2">
    <source>
        <dbReference type="PROSITE-ProRule" id="PRU00169"/>
    </source>
</evidence>
<dbReference type="RefSeq" id="WP_078789806.1">
    <property type="nucleotide sequence ID" value="NZ_FUWR01000006.1"/>
</dbReference>
<dbReference type="PROSITE" id="PS50110">
    <property type="entry name" value="RESPONSE_REGULATORY"/>
    <property type="match status" value="1"/>
</dbReference>
<dbReference type="InterPro" id="IPR050595">
    <property type="entry name" value="Bact_response_regulator"/>
</dbReference>
<dbReference type="Pfam" id="PF00072">
    <property type="entry name" value="Response_reg"/>
    <property type="match status" value="1"/>
</dbReference>
<dbReference type="AlphaFoldDB" id="A0A1T4N2V5"/>
<dbReference type="Proteomes" id="UP000190102">
    <property type="component" value="Unassembled WGS sequence"/>
</dbReference>
<dbReference type="InterPro" id="IPR001789">
    <property type="entry name" value="Sig_transdc_resp-reg_receiver"/>
</dbReference>
<keyword evidence="5" id="KW-1185">Reference proteome</keyword>